<sequence>MRRNKVEPFPAARQREAFRRARQGPFRPLPKDSDRSLIGWPAFAIITLAACSALFAAIWFSGGPPASHSAAIDPHRASFGICFGAVRTNCVVDGDTFWFEGRKIRIADINTPEISSPGCAAEKRLGERAKMRLLRLLNADGFDLESIDRDQDQYGRALRIVTRGGKSLGTQLVDEGLAEEWQGFRRDWC</sequence>
<dbReference type="InterPro" id="IPR035437">
    <property type="entry name" value="SNase_OB-fold_sf"/>
</dbReference>
<proteinExistence type="predicted"/>
<keyword evidence="1" id="KW-1133">Transmembrane helix</keyword>
<dbReference type="EMBL" id="CP071794">
    <property type="protein sequence ID" value="QTD55484.1"/>
    <property type="molecule type" value="Genomic_DNA"/>
</dbReference>
<evidence type="ECO:0000259" key="2">
    <source>
        <dbReference type="PROSITE" id="PS50830"/>
    </source>
</evidence>
<dbReference type="PROSITE" id="PS50830">
    <property type="entry name" value="TNASE_3"/>
    <property type="match status" value="1"/>
</dbReference>
<reference evidence="3 4" key="1">
    <citation type="submission" date="2021-03" db="EMBL/GenBank/DDBJ databases">
        <title>Complete genome of Parasphingorhabdus_sp.JHSY0214.</title>
        <authorList>
            <person name="Yoo J.H."/>
            <person name="Bae J.W."/>
        </authorList>
    </citation>
    <scope>NUCLEOTIDE SEQUENCE [LARGE SCALE GENOMIC DNA]</scope>
    <source>
        <strain evidence="3 4">JHSY0214</strain>
    </source>
</reference>
<name>A0ABX7T4R4_9SPHN</name>
<gene>
    <name evidence="3" type="ORF">J4G78_14925</name>
</gene>
<keyword evidence="1" id="KW-0472">Membrane</keyword>
<dbReference type="Proteomes" id="UP000663923">
    <property type="component" value="Chromosome"/>
</dbReference>
<organism evidence="3 4">
    <name type="scientific">Parasphingorhabdus cellanae</name>
    <dbReference type="NCBI Taxonomy" id="2806553"/>
    <lineage>
        <taxon>Bacteria</taxon>
        <taxon>Pseudomonadati</taxon>
        <taxon>Pseudomonadota</taxon>
        <taxon>Alphaproteobacteria</taxon>
        <taxon>Sphingomonadales</taxon>
        <taxon>Sphingomonadaceae</taxon>
        <taxon>Parasphingorhabdus</taxon>
    </lineage>
</organism>
<dbReference type="Gene3D" id="2.40.50.90">
    <property type="match status" value="1"/>
</dbReference>
<keyword evidence="1" id="KW-0812">Transmembrane</keyword>
<dbReference type="RefSeq" id="WP_207987322.1">
    <property type="nucleotide sequence ID" value="NZ_CP071794.1"/>
</dbReference>
<keyword evidence="4" id="KW-1185">Reference proteome</keyword>
<dbReference type="SUPFAM" id="SSF50199">
    <property type="entry name" value="Staphylococcal nuclease"/>
    <property type="match status" value="1"/>
</dbReference>
<evidence type="ECO:0000256" key="1">
    <source>
        <dbReference type="SAM" id="Phobius"/>
    </source>
</evidence>
<evidence type="ECO:0000313" key="3">
    <source>
        <dbReference type="EMBL" id="QTD55484.1"/>
    </source>
</evidence>
<feature type="domain" description="TNase-like" evidence="2">
    <location>
        <begin position="91"/>
        <end position="178"/>
    </location>
</feature>
<evidence type="ECO:0000313" key="4">
    <source>
        <dbReference type="Proteomes" id="UP000663923"/>
    </source>
</evidence>
<accession>A0ABX7T4R4</accession>
<dbReference type="InterPro" id="IPR016071">
    <property type="entry name" value="Staphylococal_nuclease_OB-fold"/>
</dbReference>
<dbReference type="Pfam" id="PF00565">
    <property type="entry name" value="SNase"/>
    <property type="match status" value="1"/>
</dbReference>
<feature type="transmembrane region" description="Helical" evidence="1">
    <location>
        <begin position="37"/>
        <end position="60"/>
    </location>
</feature>
<protein>
    <submittedName>
        <fullName evidence="3">Thermonuclease family protein</fullName>
    </submittedName>
</protein>